<dbReference type="AlphaFoldDB" id="A0A812TIK4"/>
<dbReference type="FunFam" id="3.40.50.720:FF:000084">
    <property type="entry name" value="Short-chain dehydrogenase reductase"/>
    <property type="match status" value="1"/>
</dbReference>
<proteinExistence type="predicted"/>
<accession>A0A812TIK4</accession>
<dbReference type="Proteomes" id="UP000649617">
    <property type="component" value="Unassembled WGS sequence"/>
</dbReference>
<dbReference type="PANTHER" id="PTHR42898:SF6">
    <property type="entry name" value="NADP-DEPENDENT MANNITOL DEHYDROGENASE"/>
    <property type="match status" value="1"/>
</dbReference>
<evidence type="ECO:0000313" key="2">
    <source>
        <dbReference type="EMBL" id="CAE7523909.1"/>
    </source>
</evidence>
<dbReference type="InterPro" id="IPR045000">
    <property type="entry name" value="TR"/>
</dbReference>
<dbReference type="PRINTS" id="PR00080">
    <property type="entry name" value="SDRFAMILY"/>
</dbReference>
<protein>
    <submittedName>
        <fullName evidence="2">TR1 protein</fullName>
    </submittedName>
</protein>
<dbReference type="Pfam" id="PF13561">
    <property type="entry name" value="adh_short_C2"/>
    <property type="match status" value="1"/>
</dbReference>
<keyword evidence="3" id="KW-1185">Reference proteome</keyword>
<dbReference type="InterPro" id="IPR036291">
    <property type="entry name" value="NAD(P)-bd_dom_sf"/>
</dbReference>
<dbReference type="EMBL" id="CAJNIZ010030446">
    <property type="protein sequence ID" value="CAE7523909.1"/>
    <property type="molecule type" value="Genomic_DNA"/>
</dbReference>
<dbReference type="SUPFAM" id="SSF51735">
    <property type="entry name" value="NAD(P)-binding Rossmann-fold domains"/>
    <property type="match status" value="1"/>
</dbReference>
<dbReference type="InterPro" id="IPR002347">
    <property type="entry name" value="SDR_fam"/>
</dbReference>
<sequence>MSERSRSPAERGRSSLQSAGMDLEGSKVLVTGGSRGIGLAAAELLLSLGAEVAICARGAEDLEAARKKMPRRESCHTIVADLSSQAGIKALVEKLPWSELDVLVNNCGTNIRKKAEDFQEEDFNKVFSTNFMSCMWLTQAVLPLLQKASESSRSSGKRSGASVVNLSSVAGCCHIPSGFPYAASKAAMDQMTRNLAVEWARFGIRVNSVAPGVIETPLIQTASPVYVRDFTNLKPMKRVGQAKEVARPIAFLASDASSFVTGQTLYVDGGFTAAGFNQIPGYWENA</sequence>
<reference evidence="2" key="1">
    <citation type="submission" date="2021-02" db="EMBL/GenBank/DDBJ databases">
        <authorList>
            <person name="Dougan E. K."/>
            <person name="Rhodes N."/>
            <person name="Thang M."/>
            <person name="Chan C."/>
        </authorList>
    </citation>
    <scope>NUCLEOTIDE SEQUENCE</scope>
</reference>
<dbReference type="OrthoDB" id="1274115at2759"/>
<keyword evidence="1" id="KW-0560">Oxidoreductase</keyword>
<dbReference type="GO" id="GO:0016491">
    <property type="term" value="F:oxidoreductase activity"/>
    <property type="evidence" value="ECO:0007669"/>
    <property type="project" value="UniProtKB-KW"/>
</dbReference>
<dbReference type="PANTHER" id="PTHR42898">
    <property type="entry name" value="TROPINONE REDUCTASE"/>
    <property type="match status" value="1"/>
</dbReference>
<name>A0A812TIK4_SYMPI</name>
<dbReference type="Gene3D" id="3.40.50.720">
    <property type="entry name" value="NAD(P)-binding Rossmann-like Domain"/>
    <property type="match status" value="1"/>
</dbReference>
<dbReference type="PRINTS" id="PR00081">
    <property type="entry name" value="GDHRDH"/>
</dbReference>
<comment type="caution">
    <text evidence="2">The sequence shown here is derived from an EMBL/GenBank/DDBJ whole genome shotgun (WGS) entry which is preliminary data.</text>
</comment>
<dbReference type="PROSITE" id="PS00061">
    <property type="entry name" value="ADH_SHORT"/>
    <property type="match status" value="1"/>
</dbReference>
<dbReference type="InterPro" id="IPR020904">
    <property type="entry name" value="Sc_DH/Rdtase_CS"/>
</dbReference>
<gene>
    <name evidence="2" type="primary">TR1</name>
    <name evidence="2" type="ORF">SPIL2461_LOCUS13745</name>
</gene>
<organism evidence="2 3">
    <name type="scientific">Symbiodinium pilosum</name>
    <name type="common">Dinoflagellate</name>
    <dbReference type="NCBI Taxonomy" id="2952"/>
    <lineage>
        <taxon>Eukaryota</taxon>
        <taxon>Sar</taxon>
        <taxon>Alveolata</taxon>
        <taxon>Dinophyceae</taxon>
        <taxon>Suessiales</taxon>
        <taxon>Symbiodiniaceae</taxon>
        <taxon>Symbiodinium</taxon>
    </lineage>
</organism>
<evidence type="ECO:0000313" key="3">
    <source>
        <dbReference type="Proteomes" id="UP000649617"/>
    </source>
</evidence>
<evidence type="ECO:0000256" key="1">
    <source>
        <dbReference type="ARBA" id="ARBA00023002"/>
    </source>
</evidence>